<feature type="region of interest" description="Disordered" evidence="1">
    <location>
        <begin position="166"/>
        <end position="186"/>
    </location>
</feature>
<feature type="region of interest" description="Disordered" evidence="1">
    <location>
        <begin position="281"/>
        <end position="336"/>
    </location>
</feature>
<gene>
    <name evidence="2" type="ORF">THASP1DRAFT_33807</name>
</gene>
<name>A0A4P9XFR8_9FUNG</name>
<evidence type="ECO:0000256" key="1">
    <source>
        <dbReference type="SAM" id="MobiDB-lite"/>
    </source>
</evidence>
<dbReference type="AlphaFoldDB" id="A0A4P9XFR8"/>
<accession>A0A4P9XFR8</accession>
<evidence type="ECO:0000313" key="3">
    <source>
        <dbReference type="Proteomes" id="UP000271241"/>
    </source>
</evidence>
<protein>
    <submittedName>
        <fullName evidence="2">Uncharacterized protein</fullName>
    </submittedName>
</protein>
<proteinExistence type="predicted"/>
<dbReference type="Proteomes" id="UP000271241">
    <property type="component" value="Unassembled WGS sequence"/>
</dbReference>
<keyword evidence="3" id="KW-1185">Reference proteome</keyword>
<evidence type="ECO:0000313" key="2">
    <source>
        <dbReference type="EMBL" id="RKP04427.1"/>
    </source>
</evidence>
<reference evidence="3" key="1">
    <citation type="journal article" date="2018" name="Nat. Microbiol.">
        <title>Leveraging single-cell genomics to expand the fungal tree of life.</title>
        <authorList>
            <person name="Ahrendt S.R."/>
            <person name="Quandt C.A."/>
            <person name="Ciobanu D."/>
            <person name="Clum A."/>
            <person name="Salamov A."/>
            <person name="Andreopoulos B."/>
            <person name="Cheng J.F."/>
            <person name="Woyke T."/>
            <person name="Pelin A."/>
            <person name="Henrissat B."/>
            <person name="Reynolds N.K."/>
            <person name="Benny G.L."/>
            <person name="Smith M.E."/>
            <person name="James T.Y."/>
            <person name="Grigoriev I.V."/>
        </authorList>
    </citation>
    <scope>NUCLEOTIDE SEQUENCE [LARGE SCALE GENOMIC DNA]</scope>
    <source>
        <strain evidence="3">RSA 1356</strain>
    </source>
</reference>
<dbReference type="EMBL" id="KZ993740">
    <property type="protein sequence ID" value="RKP04427.1"/>
    <property type="molecule type" value="Genomic_DNA"/>
</dbReference>
<sequence length="470" mass="50419">MSHCVGATFRIVGSRVGVTIDFASQSLDQLKNRLAMRLNALTEDTGVDVFGATVDPQTMRILDARDGLVYRVAQLRENGTYKVVPDNTAWRRYARSHDVPNEQHEAVVAQLTRLEDTVCTLEHWMQKMMDTLQAPSRAYVPTTVSIQGSVPDMAACTPASPQLSVGLLPPSQPSHSAGDSPKEDTFGGDFVGNDNSLLDGLHDSLIMPPSLPVLDTQTDAQTTKTSNGDVCLSTISDIGSTSHRIVDANGDGDGNQSELVGNCELAAGCKVAMGKRNHHTLEQKRRFADAPEQPDEPPSKYRRLDDKTPESISSGQMTGEEDAGHEPAPEPATPLAVPVQVNTPTSRTASHSRVQVVIPVLERSPSVAAAASEEGEASLFATATSMMSNLQEHCKTPESQVEAPALLPRQSKNGQDDVIGSNALDDATAFDRLPIVAKQPVYCHRGQPSAERGKIQAQSFGCADVHEQGN</sequence>
<feature type="compositionally biased region" description="Basic and acidic residues" evidence="1">
    <location>
        <begin position="297"/>
        <end position="309"/>
    </location>
</feature>
<organism evidence="2 3">
    <name type="scientific">Thamnocephalis sphaerospora</name>
    <dbReference type="NCBI Taxonomy" id="78915"/>
    <lineage>
        <taxon>Eukaryota</taxon>
        <taxon>Fungi</taxon>
        <taxon>Fungi incertae sedis</taxon>
        <taxon>Zoopagomycota</taxon>
        <taxon>Zoopagomycotina</taxon>
        <taxon>Zoopagomycetes</taxon>
        <taxon>Zoopagales</taxon>
        <taxon>Sigmoideomycetaceae</taxon>
        <taxon>Thamnocephalis</taxon>
    </lineage>
</organism>